<reference evidence="9 10" key="1">
    <citation type="submission" date="2018-06" db="EMBL/GenBank/DDBJ databases">
        <authorList>
            <consortium name="Pathogen Informatics"/>
            <person name="Doyle S."/>
        </authorList>
    </citation>
    <scope>NUCLEOTIDE SEQUENCE [LARGE SCALE GENOMIC DNA]</scope>
    <source>
        <strain evidence="9 10">NCTC12410</strain>
    </source>
</reference>
<dbReference type="GO" id="GO:0004408">
    <property type="term" value="F:holocytochrome-c synthase activity"/>
    <property type="evidence" value="ECO:0007669"/>
    <property type="project" value="UniProtKB-EC"/>
</dbReference>
<protein>
    <submittedName>
        <fullName evidence="9">Cytochrome c biogenesis protein</fullName>
        <ecNumber evidence="9">4.4.1.17</ecNumber>
    </submittedName>
</protein>
<dbReference type="Proteomes" id="UP000254841">
    <property type="component" value="Unassembled WGS sequence"/>
</dbReference>
<dbReference type="EC" id="4.4.1.17" evidence="9"/>
<evidence type="ECO:0000256" key="1">
    <source>
        <dbReference type="ARBA" id="ARBA00004141"/>
    </source>
</evidence>
<feature type="transmembrane region" description="Helical" evidence="7">
    <location>
        <begin position="143"/>
        <end position="170"/>
    </location>
</feature>
<feature type="transmembrane region" description="Helical" evidence="7">
    <location>
        <begin position="67"/>
        <end position="88"/>
    </location>
</feature>
<dbReference type="AlphaFoldDB" id="A0A377J3C7"/>
<dbReference type="RefSeq" id="WP_115011058.1">
    <property type="nucleotide sequence ID" value="NZ_UGHV01000001.1"/>
</dbReference>
<dbReference type="GO" id="GO:0016020">
    <property type="term" value="C:membrane"/>
    <property type="evidence" value="ECO:0007669"/>
    <property type="project" value="UniProtKB-SubCell"/>
</dbReference>
<dbReference type="InterPro" id="IPR003834">
    <property type="entry name" value="Cyt_c_assmbl_TM_dom"/>
</dbReference>
<dbReference type="GO" id="GO:0017004">
    <property type="term" value="P:cytochrome complex assembly"/>
    <property type="evidence" value="ECO:0007669"/>
    <property type="project" value="UniProtKB-KW"/>
</dbReference>
<proteinExistence type="inferred from homology"/>
<feature type="domain" description="Cytochrome C biogenesis protein transmembrane" evidence="8">
    <location>
        <begin position="18"/>
        <end position="232"/>
    </location>
</feature>
<keyword evidence="4" id="KW-0201">Cytochrome c-type biogenesis</keyword>
<feature type="transmembrane region" description="Helical" evidence="7">
    <location>
        <begin position="16"/>
        <end position="38"/>
    </location>
</feature>
<evidence type="ECO:0000313" key="10">
    <source>
        <dbReference type="Proteomes" id="UP000254841"/>
    </source>
</evidence>
<gene>
    <name evidence="9" type="primary">ccdA</name>
    <name evidence="9" type="ORF">NCTC12410_00571</name>
</gene>
<comment type="subcellular location">
    <subcellularLocation>
        <location evidence="1">Membrane</location>
        <topology evidence="1">Multi-pass membrane protein</topology>
    </subcellularLocation>
</comment>
<sequence length="246" mass="26684">MEEVLLQWFYSGKLGAVWLVAFVAGLLSFLSPCILPLVPAYMSYISGVGVEKLDSSKITQRSLRVAIFWRACLFVLGFSLVFVGMGLAFSSLVSVLHSPITNIIAGSIVVIFGAHFLGLWRFVLLDKSVHYDLRLRYKALEILAPFVLGISFALGWSPCTGAIFGAITLFVGTGGYGVGLLIVYACGLAMPFLLVAIMLEKGFCLLARIKPFTRWIERVSGGILVVMGVLIMSGELGALSAWLVSY</sequence>
<comment type="similarity">
    <text evidence="2">Belongs to the DsbD family.</text>
</comment>
<dbReference type="OrthoDB" id="9803065at2"/>
<feature type="transmembrane region" description="Helical" evidence="7">
    <location>
        <begin position="176"/>
        <end position="199"/>
    </location>
</feature>
<evidence type="ECO:0000256" key="7">
    <source>
        <dbReference type="SAM" id="Phobius"/>
    </source>
</evidence>
<organism evidence="9 10">
    <name type="scientific">Helicobacter canis</name>
    <dbReference type="NCBI Taxonomy" id="29419"/>
    <lineage>
        <taxon>Bacteria</taxon>
        <taxon>Pseudomonadati</taxon>
        <taxon>Campylobacterota</taxon>
        <taxon>Epsilonproteobacteria</taxon>
        <taxon>Campylobacterales</taxon>
        <taxon>Helicobacteraceae</taxon>
        <taxon>Helicobacter</taxon>
    </lineage>
</organism>
<evidence type="ECO:0000313" key="9">
    <source>
        <dbReference type="EMBL" id="STO96754.1"/>
    </source>
</evidence>
<dbReference type="PANTHER" id="PTHR31272">
    <property type="entry name" value="CYTOCHROME C-TYPE BIOGENESIS PROTEIN HI_1454-RELATED"/>
    <property type="match status" value="1"/>
</dbReference>
<evidence type="ECO:0000256" key="2">
    <source>
        <dbReference type="ARBA" id="ARBA00006143"/>
    </source>
</evidence>
<evidence type="ECO:0000256" key="4">
    <source>
        <dbReference type="ARBA" id="ARBA00022748"/>
    </source>
</evidence>
<evidence type="ECO:0000259" key="8">
    <source>
        <dbReference type="Pfam" id="PF02683"/>
    </source>
</evidence>
<keyword evidence="5 7" id="KW-1133">Transmembrane helix</keyword>
<dbReference type="InterPro" id="IPR051790">
    <property type="entry name" value="Cytochrome_c-biogenesis_DsbD"/>
</dbReference>
<keyword evidence="3 7" id="KW-0812">Transmembrane</keyword>
<dbReference type="EMBL" id="UGHV01000001">
    <property type="protein sequence ID" value="STO96754.1"/>
    <property type="molecule type" value="Genomic_DNA"/>
</dbReference>
<feature type="transmembrane region" description="Helical" evidence="7">
    <location>
        <begin position="219"/>
        <end position="244"/>
    </location>
</feature>
<evidence type="ECO:0000256" key="6">
    <source>
        <dbReference type="ARBA" id="ARBA00023136"/>
    </source>
</evidence>
<evidence type="ECO:0000256" key="3">
    <source>
        <dbReference type="ARBA" id="ARBA00022692"/>
    </source>
</evidence>
<dbReference type="PANTHER" id="PTHR31272:SF4">
    <property type="entry name" value="CYTOCHROME C-TYPE BIOGENESIS PROTEIN HI_1454-RELATED"/>
    <property type="match status" value="1"/>
</dbReference>
<dbReference type="Pfam" id="PF02683">
    <property type="entry name" value="DsbD_TM"/>
    <property type="match status" value="1"/>
</dbReference>
<evidence type="ECO:0000256" key="5">
    <source>
        <dbReference type="ARBA" id="ARBA00022989"/>
    </source>
</evidence>
<feature type="transmembrane region" description="Helical" evidence="7">
    <location>
        <begin position="100"/>
        <end position="123"/>
    </location>
</feature>
<keyword evidence="6 7" id="KW-0472">Membrane</keyword>
<keyword evidence="9" id="KW-0456">Lyase</keyword>
<name>A0A377J3C7_9HELI</name>
<accession>A0A377J3C7</accession>